<dbReference type="RefSeq" id="WP_132518539.1">
    <property type="nucleotide sequence ID" value="NZ_SMKP01000246.1"/>
</dbReference>
<dbReference type="InterPro" id="IPR006879">
    <property type="entry name" value="YdjC-like"/>
</dbReference>
<keyword evidence="4" id="KW-0460">Magnesium</keyword>
<dbReference type="PANTHER" id="PTHR31609">
    <property type="entry name" value="YDJC DEACETYLASE FAMILY MEMBER"/>
    <property type="match status" value="1"/>
</dbReference>
<dbReference type="GO" id="GO:0005975">
    <property type="term" value="P:carbohydrate metabolic process"/>
    <property type="evidence" value="ECO:0007669"/>
    <property type="project" value="InterPro"/>
</dbReference>
<evidence type="ECO:0000256" key="5">
    <source>
        <dbReference type="ARBA" id="ARBA00023277"/>
    </source>
</evidence>
<evidence type="ECO:0000256" key="4">
    <source>
        <dbReference type="ARBA" id="ARBA00022842"/>
    </source>
</evidence>
<dbReference type="PANTHER" id="PTHR31609:SF1">
    <property type="entry name" value="CARBOHYDRATE DEACETYLASE"/>
    <property type="match status" value="1"/>
</dbReference>
<sequence>MTRRVVITADDLGREPGTTEVIVALLAEGHITATTLICVSPAAEQAADRVRELGVVPRLHVTLTSERGIPRWRPLNGAASLVDPDGTFHDDPFALGTRGEARDVMGEADAQLHWMRGRLLAPEAADSHAGTLYGLHGRSWLAEALDWCARHGLAFRLPRDPEPYFGGPLPPQLAAAHERAVALADTLGVPIPQTIATNRRTAHELGAYERLRDDYLRRLAALPEGTSELFLHPSREDAVTGPDGVVRAWEARLLRDPAWHDALEREGVELAGGWWP</sequence>
<evidence type="ECO:0000313" key="6">
    <source>
        <dbReference type="EMBL" id="TDD09051.1"/>
    </source>
</evidence>
<dbReference type="InterPro" id="IPR011330">
    <property type="entry name" value="Glyco_hydro/deAcase_b/a-brl"/>
</dbReference>
<reference evidence="6 7" key="1">
    <citation type="submission" date="2019-03" db="EMBL/GenBank/DDBJ databases">
        <title>Draft genome sequences of novel Actinobacteria.</title>
        <authorList>
            <person name="Sahin N."/>
            <person name="Ay H."/>
            <person name="Saygin H."/>
        </authorList>
    </citation>
    <scope>NUCLEOTIDE SEQUENCE [LARGE SCALE GENOMIC DNA]</scope>
    <source>
        <strain evidence="6 7">KC712</strain>
    </source>
</reference>
<dbReference type="GO" id="GO:0019213">
    <property type="term" value="F:deacetylase activity"/>
    <property type="evidence" value="ECO:0007669"/>
    <property type="project" value="TreeGrafter"/>
</dbReference>
<protein>
    <submittedName>
        <fullName evidence="6">ChbG/HpnK family deacetylase</fullName>
    </submittedName>
</protein>
<dbReference type="SUPFAM" id="SSF88713">
    <property type="entry name" value="Glycoside hydrolase/deacetylase"/>
    <property type="match status" value="1"/>
</dbReference>
<dbReference type="Pfam" id="PF04794">
    <property type="entry name" value="YdjC"/>
    <property type="match status" value="1"/>
</dbReference>
<keyword evidence="3" id="KW-0378">Hydrolase</keyword>
<keyword evidence="2" id="KW-0479">Metal-binding</keyword>
<proteinExistence type="predicted"/>
<gene>
    <name evidence="6" type="ORF">E1294_47165</name>
</gene>
<comment type="cofactor">
    <cofactor evidence="1">
        <name>Mg(2+)</name>
        <dbReference type="ChEBI" id="CHEBI:18420"/>
    </cofactor>
</comment>
<keyword evidence="5" id="KW-0119">Carbohydrate metabolism</keyword>
<evidence type="ECO:0000313" key="7">
    <source>
        <dbReference type="Proteomes" id="UP000294543"/>
    </source>
</evidence>
<dbReference type="Proteomes" id="UP000294543">
    <property type="component" value="Unassembled WGS sequence"/>
</dbReference>
<dbReference type="Gene3D" id="3.20.20.370">
    <property type="entry name" value="Glycoside hydrolase/deacetylase"/>
    <property type="match status" value="1"/>
</dbReference>
<evidence type="ECO:0000256" key="3">
    <source>
        <dbReference type="ARBA" id="ARBA00022801"/>
    </source>
</evidence>
<dbReference type="EMBL" id="SMKP01000246">
    <property type="protein sequence ID" value="TDD09051.1"/>
    <property type="molecule type" value="Genomic_DNA"/>
</dbReference>
<dbReference type="OrthoDB" id="9774177at2"/>
<accession>A0A4R4VUN6</accession>
<dbReference type="GO" id="GO:0016787">
    <property type="term" value="F:hydrolase activity"/>
    <property type="evidence" value="ECO:0007669"/>
    <property type="project" value="UniProtKB-KW"/>
</dbReference>
<comment type="caution">
    <text evidence="6">The sequence shown here is derived from an EMBL/GenBank/DDBJ whole genome shotgun (WGS) entry which is preliminary data.</text>
</comment>
<name>A0A4R4VUN6_9ACTN</name>
<organism evidence="6 7">
    <name type="scientific">Nonomuraea diastatica</name>
    <dbReference type="NCBI Taxonomy" id="1848329"/>
    <lineage>
        <taxon>Bacteria</taxon>
        <taxon>Bacillati</taxon>
        <taxon>Actinomycetota</taxon>
        <taxon>Actinomycetes</taxon>
        <taxon>Streptosporangiales</taxon>
        <taxon>Streptosporangiaceae</taxon>
        <taxon>Nonomuraea</taxon>
    </lineage>
</organism>
<dbReference type="AlphaFoldDB" id="A0A4R4VUN6"/>
<keyword evidence="7" id="KW-1185">Reference proteome</keyword>
<evidence type="ECO:0000256" key="2">
    <source>
        <dbReference type="ARBA" id="ARBA00022723"/>
    </source>
</evidence>
<dbReference type="GO" id="GO:0046872">
    <property type="term" value="F:metal ion binding"/>
    <property type="evidence" value="ECO:0007669"/>
    <property type="project" value="UniProtKB-KW"/>
</dbReference>
<evidence type="ECO:0000256" key="1">
    <source>
        <dbReference type="ARBA" id="ARBA00001946"/>
    </source>
</evidence>